<organism evidence="5 6">
    <name type="scientific">Chamaesiphon polymorphus CCALA 037</name>
    <dbReference type="NCBI Taxonomy" id="2107692"/>
    <lineage>
        <taxon>Bacteria</taxon>
        <taxon>Bacillati</taxon>
        <taxon>Cyanobacteriota</taxon>
        <taxon>Cyanophyceae</taxon>
        <taxon>Gomontiellales</taxon>
        <taxon>Chamaesiphonaceae</taxon>
        <taxon>Chamaesiphon</taxon>
    </lineage>
</organism>
<comment type="caution">
    <text evidence="5">The sequence shown here is derived from an EMBL/GenBank/DDBJ whole genome shotgun (WGS) entry which is preliminary data.</text>
</comment>
<dbReference type="InterPro" id="IPR043504">
    <property type="entry name" value="Peptidase_S1_PA_chymotrypsin"/>
</dbReference>
<evidence type="ECO:0000313" key="6">
    <source>
        <dbReference type="Proteomes" id="UP000238937"/>
    </source>
</evidence>
<feature type="repeat" description="TPR" evidence="3">
    <location>
        <begin position="309"/>
        <end position="342"/>
    </location>
</feature>
<feature type="chain" id="PRO_5015661961" evidence="4">
    <location>
        <begin position="26"/>
        <end position="534"/>
    </location>
</feature>
<feature type="repeat" description="TPR" evidence="3">
    <location>
        <begin position="377"/>
        <end position="410"/>
    </location>
</feature>
<feature type="repeat" description="TPR" evidence="3">
    <location>
        <begin position="343"/>
        <end position="376"/>
    </location>
</feature>
<dbReference type="InterPro" id="IPR011990">
    <property type="entry name" value="TPR-like_helical_dom_sf"/>
</dbReference>
<dbReference type="Gene3D" id="2.40.10.10">
    <property type="entry name" value="Trypsin-like serine proteases"/>
    <property type="match status" value="2"/>
</dbReference>
<protein>
    <submittedName>
        <fullName evidence="5">Uncharacterized protein</fullName>
    </submittedName>
</protein>
<dbReference type="GO" id="GO:0009279">
    <property type="term" value="C:cell outer membrane"/>
    <property type="evidence" value="ECO:0007669"/>
    <property type="project" value="TreeGrafter"/>
</dbReference>
<keyword evidence="6" id="KW-1185">Reference proteome</keyword>
<reference evidence="5 6" key="1">
    <citation type="submission" date="2018-03" db="EMBL/GenBank/DDBJ databases">
        <title>The ancient ancestry and fast evolution of plastids.</title>
        <authorList>
            <person name="Moore K.R."/>
            <person name="Magnabosco C."/>
            <person name="Momper L."/>
            <person name="Gold D.A."/>
            <person name="Bosak T."/>
            <person name="Fournier G.P."/>
        </authorList>
    </citation>
    <scope>NUCLEOTIDE SEQUENCE [LARGE SCALE GENOMIC DNA]</scope>
    <source>
        <strain evidence="5 6">CCALA 037</strain>
    </source>
</reference>
<dbReference type="RefSeq" id="WP_106301336.1">
    <property type="nucleotide sequence ID" value="NZ_PVWO01000046.1"/>
</dbReference>
<keyword evidence="2 3" id="KW-0802">TPR repeat</keyword>
<dbReference type="SUPFAM" id="SSF48452">
    <property type="entry name" value="TPR-like"/>
    <property type="match status" value="1"/>
</dbReference>
<dbReference type="Proteomes" id="UP000238937">
    <property type="component" value="Unassembled WGS sequence"/>
</dbReference>
<feature type="signal peptide" evidence="4">
    <location>
        <begin position="1"/>
        <end position="25"/>
    </location>
</feature>
<dbReference type="PANTHER" id="PTHR44858">
    <property type="entry name" value="TETRATRICOPEPTIDE REPEAT PROTEIN 6"/>
    <property type="match status" value="1"/>
</dbReference>
<dbReference type="PANTHER" id="PTHR44858:SF1">
    <property type="entry name" value="UDP-N-ACETYLGLUCOSAMINE--PEPTIDE N-ACETYLGLUCOSAMINYLTRANSFERASE SPINDLY-RELATED"/>
    <property type="match status" value="1"/>
</dbReference>
<dbReference type="InterPro" id="IPR013105">
    <property type="entry name" value="TPR_2"/>
</dbReference>
<dbReference type="OrthoDB" id="485389at2"/>
<dbReference type="InterPro" id="IPR050498">
    <property type="entry name" value="Ycf3"/>
</dbReference>
<name>A0A2T1GJY4_9CYAN</name>
<dbReference type="Pfam" id="PF07719">
    <property type="entry name" value="TPR_2"/>
    <property type="match status" value="1"/>
</dbReference>
<dbReference type="Pfam" id="PF00515">
    <property type="entry name" value="TPR_1"/>
    <property type="match status" value="1"/>
</dbReference>
<sequence length="534" mass="57872">MKNYLLPTALFGSITLVSYISPAVALPSVEVQQIAKQSTVQIAKCDIASGAIVQKNANIYTVLTVARAVKKSGCEIVAPDDTSYRVTEVKTFPNNIDLALVSFTSNKNYPVAKLIANSDRVEAGEPIYVSGFLLSSAGSPVFTFVKGDTIANPPNKQQSQSYSLIYSNNTLPGHSGGPVWNDRGEVVAIHGQRDISTKIDRNVGVETGYNLGITINTFTKLATTAGIRGYAPATLATRSKPVDDLIFSALQKESKGDYRGMLADLNQAIFLDSQNARLYYKRGVAKTMLRNRDAIEDYNRAIALKLNDSNVYNNRGYTKSDFGDKKGAIEDFNRSISLDSTNARAYHNRGNAKAALNNPKSALEDFNRAISLDSTFALAYLSRGNLKAILGDNKGKLADLSRAIEIDPNHIEAHENLGLVKAELGDTKGAIESFTRAIALNPKNAANYSNRGIARSKTADEKGAIEDFDRAIALDGSNAKAYANRGLIKAKLGDKKTALLDLKKAANRFKRQGQTASYNRILTEIRRIGSKGKG</sequence>
<feature type="repeat" description="TPR" evidence="3">
    <location>
        <begin position="445"/>
        <end position="478"/>
    </location>
</feature>
<gene>
    <name evidence="5" type="ORF">C7B77_05765</name>
</gene>
<evidence type="ECO:0000256" key="1">
    <source>
        <dbReference type="ARBA" id="ARBA00022737"/>
    </source>
</evidence>
<dbReference type="Pfam" id="PF13365">
    <property type="entry name" value="Trypsin_2"/>
    <property type="match status" value="1"/>
</dbReference>
<dbReference type="SMART" id="SM00028">
    <property type="entry name" value="TPR"/>
    <property type="match status" value="8"/>
</dbReference>
<dbReference type="InterPro" id="IPR009003">
    <property type="entry name" value="Peptidase_S1_PA"/>
</dbReference>
<dbReference type="GO" id="GO:0046813">
    <property type="term" value="P:receptor-mediated virion attachment to host cell"/>
    <property type="evidence" value="ECO:0007669"/>
    <property type="project" value="TreeGrafter"/>
</dbReference>
<dbReference type="InterPro" id="IPR019734">
    <property type="entry name" value="TPR_rpt"/>
</dbReference>
<keyword evidence="1" id="KW-0677">Repeat</keyword>
<feature type="repeat" description="TPR" evidence="3">
    <location>
        <begin position="411"/>
        <end position="444"/>
    </location>
</feature>
<dbReference type="PROSITE" id="PS50005">
    <property type="entry name" value="TPR"/>
    <property type="match status" value="5"/>
</dbReference>
<dbReference type="SUPFAM" id="SSF50494">
    <property type="entry name" value="Trypsin-like serine proteases"/>
    <property type="match status" value="1"/>
</dbReference>
<dbReference type="PROSITE" id="PS50293">
    <property type="entry name" value="TPR_REGION"/>
    <property type="match status" value="1"/>
</dbReference>
<dbReference type="Pfam" id="PF13181">
    <property type="entry name" value="TPR_8"/>
    <property type="match status" value="2"/>
</dbReference>
<evidence type="ECO:0000313" key="5">
    <source>
        <dbReference type="EMBL" id="PSB58140.1"/>
    </source>
</evidence>
<evidence type="ECO:0000256" key="2">
    <source>
        <dbReference type="ARBA" id="ARBA00022803"/>
    </source>
</evidence>
<proteinExistence type="predicted"/>
<evidence type="ECO:0000256" key="3">
    <source>
        <dbReference type="PROSITE-ProRule" id="PRU00339"/>
    </source>
</evidence>
<evidence type="ECO:0000256" key="4">
    <source>
        <dbReference type="SAM" id="SignalP"/>
    </source>
</evidence>
<dbReference type="Gene3D" id="1.25.40.10">
    <property type="entry name" value="Tetratricopeptide repeat domain"/>
    <property type="match status" value="3"/>
</dbReference>
<accession>A0A2T1GJY4</accession>
<dbReference type="EMBL" id="PVWO01000046">
    <property type="protein sequence ID" value="PSB58140.1"/>
    <property type="molecule type" value="Genomic_DNA"/>
</dbReference>
<keyword evidence="4" id="KW-0732">Signal</keyword>
<dbReference type="AlphaFoldDB" id="A0A2T1GJY4"/>